<accession>C5DNS7</accession>
<organism evidence="2 3">
    <name type="scientific">Lachancea thermotolerans (strain ATCC 56472 / CBS 6340 / NRRL Y-8284)</name>
    <name type="common">Yeast</name>
    <name type="synonym">Kluyveromyces thermotolerans</name>
    <dbReference type="NCBI Taxonomy" id="559295"/>
    <lineage>
        <taxon>Eukaryota</taxon>
        <taxon>Fungi</taxon>
        <taxon>Dikarya</taxon>
        <taxon>Ascomycota</taxon>
        <taxon>Saccharomycotina</taxon>
        <taxon>Saccharomycetes</taxon>
        <taxon>Saccharomycetales</taxon>
        <taxon>Saccharomycetaceae</taxon>
        <taxon>Lachancea</taxon>
    </lineage>
</organism>
<dbReference type="AlphaFoldDB" id="C5DNS7"/>
<dbReference type="GeneID" id="8294170"/>
<reference evidence="2 3" key="1">
    <citation type="journal article" date="2009" name="Genome Res.">
        <title>Comparative genomics of protoploid Saccharomycetaceae.</title>
        <authorList>
            <consortium name="The Genolevures Consortium"/>
            <person name="Souciet J.-L."/>
            <person name="Dujon B."/>
            <person name="Gaillardin C."/>
            <person name="Johnston M."/>
            <person name="Baret P.V."/>
            <person name="Cliften P."/>
            <person name="Sherman D.J."/>
            <person name="Weissenbach J."/>
            <person name="Westhof E."/>
            <person name="Wincker P."/>
            <person name="Jubin C."/>
            <person name="Poulain J."/>
            <person name="Barbe V."/>
            <person name="Segurens B."/>
            <person name="Artiguenave F."/>
            <person name="Anthouard V."/>
            <person name="Vacherie B."/>
            <person name="Val M.-E."/>
            <person name="Fulton R.S."/>
            <person name="Minx P."/>
            <person name="Wilson R."/>
            <person name="Durrens P."/>
            <person name="Jean G."/>
            <person name="Marck C."/>
            <person name="Martin T."/>
            <person name="Nikolski M."/>
            <person name="Rolland T."/>
            <person name="Seret M.-L."/>
            <person name="Casaregola S."/>
            <person name="Despons L."/>
            <person name="Fairhead C."/>
            <person name="Fischer G."/>
            <person name="Lafontaine I."/>
            <person name="Leh V."/>
            <person name="Lemaire M."/>
            <person name="de Montigny J."/>
            <person name="Neuveglise C."/>
            <person name="Thierry A."/>
            <person name="Blanc-Lenfle I."/>
            <person name="Bleykasten C."/>
            <person name="Diffels J."/>
            <person name="Fritsch E."/>
            <person name="Frangeul L."/>
            <person name="Goeffon A."/>
            <person name="Jauniaux N."/>
            <person name="Kachouri-Lafond R."/>
            <person name="Payen C."/>
            <person name="Potier S."/>
            <person name="Pribylova L."/>
            <person name="Ozanne C."/>
            <person name="Richard G.-F."/>
            <person name="Sacerdot C."/>
            <person name="Straub M.-L."/>
            <person name="Talla E."/>
        </authorList>
    </citation>
    <scope>NUCLEOTIDE SEQUENCE [LARGE SCALE GENOMIC DNA]</scope>
    <source>
        <strain evidence="3">ATCC 56472 / CBS 6340 / NRRL Y-8284</strain>
    </source>
</reference>
<feature type="region of interest" description="Disordered" evidence="1">
    <location>
        <begin position="1"/>
        <end position="46"/>
    </location>
</feature>
<evidence type="ECO:0000313" key="2">
    <source>
        <dbReference type="EMBL" id="CAR25438.1"/>
    </source>
</evidence>
<dbReference type="KEGG" id="lth:KLTH0G19492g"/>
<dbReference type="InParanoid" id="C5DNS7"/>
<protein>
    <submittedName>
        <fullName evidence="2">KLTH0G19492p</fullName>
    </submittedName>
</protein>
<dbReference type="EMBL" id="CU928171">
    <property type="protein sequence ID" value="CAR25438.1"/>
    <property type="molecule type" value="Genomic_DNA"/>
</dbReference>
<evidence type="ECO:0000256" key="1">
    <source>
        <dbReference type="SAM" id="MobiDB-lite"/>
    </source>
</evidence>
<gene>
    <name evidence="2" type="ordered locus">KLTH0G19492g</name>
</gene>
<name>C5DNS7_LACTC</name>
<proteinExistence type="predicted"/>
<dbReference type="RefSeq" id="XP_002555875.1">
    <property type="nucleotide sequence ID" value="XM_002555829.1"/>
</dbReference>
<evidence type="ECO:0000313" key="3">
    <source>
        <dbReference type="Proteomes" id="UP000002036"/>
    </source>
</evidence>
<dbReference type="Proteomes" id="UP000002036">
    <property type="component" value="Chromosome G"/>
</dbReference>
<dbReference type="HOGENOM" id="CLU_2250626_0_0_1"/>
<sequence>MGGCFHAYASRDGRKSRHKDKYTEGSAVLASNNRGGGSDSRGILPGGRIRSSTVQAWGSLVATPHCVAGFVAGRVDARETMVMAWERGTWRQVSRIIAALERAG</sequence>
<keyword evidence="3" id="KW-1185">Reference proteome</keyword>